<evidence type="ECO:0008006" key="5">
    <source>
        <dbReference type="Google" id="ProtNLM"/>
    </source>
</evidence>
<name>A0A9N9QS01_9CUCU</name>
<dbReference type="Gene3D" id="1.20.1280.50">
    <property type="match status" value="1"/>
</dbReference>
<dbReference type="InterPro" id="IPR036047">
    <property type="entry name" value="F-box-like_dom_sf"/>
</dbReference>
<proteinExistence type="predicted"/>
<dbReference type="InterPro" id="IPR007397">
    <property type="entry name" value="F-box-assoc_dom"/>
</dbReference>
<dbReference type="OrthoDB" id="1107553at2759"/>
<dbReference type="CDD" id="cd09917">
    <property type="entry name" value="F-box_SF"/>
    <property type="match status" value="1"/>
</dbReference>
<dbReference type="GO" id="GO:0061630">
    <property type="term" value="F:ubiquitin protein ligase activity"/>
    <property type="evidence" value="ECO:0007669"/>
    <property type="project" value="TreeGrafter"/>
</dbReference>
<feature type="domain" description="FBA" evidence="2">
    <location>
        <begin position="89"/>
        <end position="299"/>
    </location>
</feature>
<dbReference type="EMBL" id="OU892283">
    <property type="protein sequence ID" value="CAG9771373.1"/>
    <property type="molecule type" value="Genomic_DNA"/>
</dbReference>
<dbReference type="Pfam" id="PF04300">
    <property type="entry name" value="FBA"/>
    <property type="match status" value="2"/>
</dbReference>
<evidence type="ECO:0000313" key="4">
    <source>
        <dbReference type="Proteomes" id="UP001152799"/>
    </source>
</evidence>
<dbReference type="Pfam" id="PF12937">
    <property type="entry name" value="F-box-like"/>
    <property type="match status" value="1"/>
</dbReference>
<dbReference type="PROSITE" id="PS51114">
    <property type="entry name" value="FBA"/>
    <property type="match status" value="1"/>
</dbReference>
<evidence type="ECO:0000259" key="1">
    <source>
        <dbReference type="PROSITE" id="PS50181"/>
    </source>
</evidence>
<dbReference type="SMART" id="SM00256">
    <property type="entry name" value="FBOX"/>
    <property type="match status" value="1"/>
</dbReference>
<dbReference type="AlphaFoldDB" id="A0A9N9QS01"/>
<accession>A0A9N9QS01</accession>
<keyword evidence="4" id="KW-1185">Reference proteome</keyword>
<evidence type="ECO:0000259" key="2">
    <source>
        <dbReference type="PROSITE" id="PS51114"/>
    </source>
</evidence>
<gene>
    <name evidence="3" type="ORF">CEUTPL_LOCUS11809</name>
</gene>
<sequence length="318" mass="36632">MGPTSSTFKFLKEFDLEENSLNGLQIKNVYIPEEIISNIFTYLSPSDILNCSSVCKRWFNIAKSNALWHTIYNEKEYPKKAKHLPWYVFYLYFATDNFKNLIENGNGQDGFKNWTIVYNGGDKFRVEKIPVGSDPLPEGIPDFRGKQSCFATSFEISSKYQVVDLKEKNLLKYIIRKYKPALYASEWFAGRFDCGCFYKLNILCNKNHIQPSPTMIPDPVRAYILAASIEKPDPASYSLSVEKKIEQWAGRAWEKVEILSKDYPEDIANIYFCHEGRDTMFWSGHYGSKMAGGVLRFDFDSILPTDDDVSDNEDDLSN</sequence>
<dbReference type="GO" id="GO:0031146">
    <property type="term" value="P:SCF-dependent proteasomal ubiquitin-dependent protein catabolic process"/>
    <property type="evidence" value="ECO:0007669"/>
    <property type="project" value="TreeGrafter"/>
</dbReference>
<dbReference type="Gene3D" id="2.60.120.260">
    <property type="entry name" value="Galactose-binding domain-like"/>
    <property type="match status" value="1"/>
</dbReference>
<dbReference type="SUPFAM" id="SSF81383">
    <property type="entry name" value="F-box domain"/>
    <property type="match status" value="1"/>
</dbReference>
<feature type="domain" description="F-box" evidence="1">
    <location>
        <begin position="25"/>
        <end position="71"/>
    </location>
</feature>
<dbReference type="SUPFAM" id="SSF49785">
    <property type="entry name" value="Galactose-binding domain-like"/>
    <property type="match status" value="1"/>
</dbReference>
<dbReference type="PANTHER" id="PTHR12125">
    <property type="entry name" value="F-BOX ONLY PROTEIN 6-LIKE PROTEIN"/>
    <property type="match status" value="1"/>
</dbReference>
<dbReference type="PROSITE" id="PS50181">
    <property type="entry name" value="FBOX"/>
    <property type="match status" value="1"/>
</dbReference>
<dbReference type="GO" id="GO:0019005">
    <property type="term" value="C:SCF ubiquitin ligase complex"/>
    <property type="evidence" value="ECO:0007669"/>
    <property type="project" value="TreeGrafter"/>
</dbReference>
<dbReference type="SMART" id="SM01198">
    <property type="entry name" value="FBA"/>
    <property type="match status" value="1"/>
</dbReference>
<dbReference type="GO" id="GO:0005737">
    <property type="term" value="C:cytoplasm"/>
    <property type="evidence" value="ECO:0007669"/>
    <property type="project" value="TreeGrafter"/>
</dbReference>
<protein>
    <recommendedName>
        <fullName evidence="5">F-box protein</fullName>
    </recommendedName>
</protein>
<dbReference type="Proteomes" id="UP001152799">
    <property type="component" value="Chromosome 7"/>
</dbReference>
<dbReference type="GO" id="GO:0006516">
    <property type="term" value="P:glycoprotein catabolic process"/>
    <property type="evidence" value="ECO:0007669"/>
    <property type="project" value="TreeGrafter"/>
</dbReference>
<organism evidence="3 4">
    <name type="scientific">Ceutorhynchus assimilis</name>
    <name type="common">cabbage seed weevil</name>
    <dbReference type="NCBI Taxonomy" id="467358"/>
    <lineage>
        <taxon>Eukaryota</taxon>
        <taxon>Metazoa</taxon>
        <taxon>Ecdysozoa</taxon>
        <taxon>Arthropoda</taxon>
        <taxon>Hexapoda</taxon>
        <taxon>Insecta</taxon>
        <taxon>Pterygota</taxon>
        <taxon>Neoptera</taxon>
        <taxon>Endopterygota</taxon>
        <taxon>Coleoptera</taxon>
        <taxon>Polyphaga</taxon>
        <taxon>Cucujiformia</taxon>
        <taxon>Curculionidae</taxon>
        <taxon>Ceutorhynchinae</taxon>
        <taxon>Ceutorhynchus</taxon>
    </lineage>
</organism>
<dbReference type="InterPro" id="IPR008979">
    <property type="entry name" value="Galactose-bd-like_sf"/>
</dbReference>
<reference evidence="3" key="1">
    <citation type="submission" date="2022-01" db="EMBL/GenBank/DDBJ databases">
        <authorList>
            <person name="King R."/>
        </authorList>
    </citation>
    <scope>NUCLEOTIDE SEQUENCE</scope>
</reference>
<evidence type="ECO:0000313" key="3">
    <source>
        <dbReference type="EMBL" id="CAG9771373.1"/>
    </source>
</evidence>
<dbReference type="PANTHER" id="PTHR12125:SF5">
    <property type="entry name" value="F-BOX DOMAIN-CONTAINING PROTEIN"/>
    <property type="match status" value="1"/>
</dbReference>
<dbReference type="GO" id="GO:0036503">
    <property type="term" value="P:ERAD pathway"/>
    <property type="evidence" value="ECO:0007669"/>
    <property type="project" value="TreeGrafter"/>
</dbReference>
<dbReference type="InterPro" id="IPR039752">
    <property type="entry name" value="F-box_only"/>
</dbReference>
<dbReference type="InterPro" id="IPR001810">
    <property type="entry name" value="F-box_dom"/>
</dbReference>